<dbReference type="InterPro" id="IPR037053">
    <property type="entry name" value="Phage_tail_collar_dom_sf"/>
</dbReference>
<dbReference type="OrthoDB" id="8613813at2"/>
<keyword evidence="1" id="KW-0732">Signal</keyword>
<proteinExistence type="predicted"/>
<dbReference type="EMBL" id="FNOY01000037">
    <property type="protein sequence ID" value="SDY46812.1"/>
    <property type="molecule type" value="Genomic_DNA"/>
</dbReference>
<evidence type="ECO:0000313" key="3">
    <source>
        <dbReference type="EMBL" id="SDY46812.1"/>
    </source>
</evidence>
<organism evidence="3 4">
    <name type="scientific">Nitrosomonas halophila</name>
    <dbReference type="NCBI Taxonomy" id="44576"/>
    <lineage>
        <taxon>Bacteria</taxon>
        <taxon>Pseudomonadati</taxon>
        <taxon>Pseudomonadota</taxon>
        <taxon>Betaproteobacteria</taxon>
        <taxon>Nitrosomonadales</taxon>
        <taxon>Nitrosomonadaceae</taxon>
        <taxon>Nitrosomonas</taxon>
    </lineage>
</organism>
<feature type="domain" description="Phage tail collar" evidence="2">
    <location>
        <begin position="40"/>
        <end position="92"/>
    </location>
</feature>
<reference evidence="3 4" key="1">
    <citation type="submission" date="2016-10" db="EMBL/GenBank/DDBJ databases">
        <authorList>
            <person name="de Groot N.N."/>
        </authorList>
    </citation>
    <scope>NUCLEOTIDE SEQUENCE [LARGE SCALE GENOMIC DNA]</scope>
    <source>
        <strain evidence="3 4">Nm1</strain>
    </source>
</reference>
<evidence type="ECO:0000313" key="4">
    <source>
        <dbReference type="Proteomes" id="UP000198640"/>
    </source>
</evidence>
<evidence type="ECO:0000256" key="1">
    <source>
        <dbReference type="SAM" id="SignalP"/>
    </source>
</evidence>
<protein>
    <submittedName>
        <fullName evidence="3">Microcystin-dependent protein</fullName>
    </submittedName>
</protein>
<evidence type="ECO:0000259" key="2">
    <source>
        <dbReference type="Pfam" id="PF07484"/>
    </source>
</evidence>
<keyword evidence="4" id="KW-1185">Reference proteome</keyword>
<dbReference type="Proteomes" id="UP000198640">
    <property type="component" value="Unassembled WGS sequence"/>
</dbReference>
<dbReference type="Gene3D" id="3.90.1340.10">
    <property type="entry name" value="Phage tail collar domain"/>
    <property type="match status" value="1"/>
</dbReference>
<dbReference type="AlphaFoldDB" id="A0A1H3K3L9"/>
<dbReference type="SUPFAM" id="SSF88874">
    <property type="entry name" value="Receptor-binding domain of short tail fibre protein gp12"/>
    <property type="match status" value="1"/>
</dbReference>
<dbReference type="InterPro" id="IPR011083">
    <property type="entry name" value="Phage_tail_collar_dom"/>
</dbReference>
<dbReference type="Pfam" id="PF07484">
    <property type="entry name" value="Collar"/>
    <property type="match status" value="1"/>
</dbReference>
<accession>A0A1H3K3L9</accession>
<sequence length="206" mass="21267">MQCHRRSVVSLAVGIVLSSSALVSNPAYGCSAEPMLASLCVFAGNFAPRGWALAQGQIMAISSNTALYSLLGTTYGGNGQTTFALPDTRGRAVIGAGLGPGLSHYQLGQTGGVEQVTLTEAQLPAIRPTATVHALGSAGNSDNPGNRVWASVGRQNIYSDAAPNVTMSPGAVSIEPIGGGQPHENRSPYIAMNWIIATQGIYPTRE</sequence>
<name>A0A1H3K3L9_9PROT</name>
<gene>
    <name evidence="3" type="ORF">SAMN05421881_103725</name>
</gene>
<feature type="chain" id="PRO_5011518889" evidence="1">
    <location>
        <begin position="30"/>
        <end position="206"/>
    </location>
</feature>
<feature type="signal peptide" evidence="1">
    <location>
        <begin position="1"/>
        <end position="29"/>
    </location>
</feature>
<dbReference type="RefSeq" id="WP_090414544.1">
    <property type="nucleotide sequence ID" value="NZ_FNOY01000037.1"/>
</dbReference>